<dbReference type="InterPro" id="IPR014340">
    <property type="entry name" value="LptA"/>
</dbReference>
<protein>
    <submittedName>
        <fullName evidence="7">Lipopolysaccharide transport periplasmic protein LptA</fullName>
    </submittedName>
</protein>
<accession>A0ABN1II21</accession>
<comment type="caution">
    <text evidence="7">The sequence shown here is derived from an EMBL/GenBank/DDBJ whole genome shotgun (WGS) entry which is preliminary data.</text>
</comment>
<evidence type="ECO:0000259" key="6">
    <source>
        <dbReference type="Pfam" id="PF03968"/>
    </source>
</evidence>
<evidence type="ECO:0000256" key="1">
    <source>
        <dbReference type="ARBA" id="ARBA00022448"/>
    </source>
</evidence>
<feature type="domain" description="Organic solvent tolerance-like N-terminal" evidence="6">
    <location>
        <begin position="39"/>
        <end position="156"/>
    </location>
</feature>
<dbReference type="InterPro" id="IPR005653">
    <property type="entry name" value="OstA-like_N"/>
</dbReference>
<dbReference type="PANTHER" id="PTHR36504:SF1">
    <property type="entry name" value="LIPOPOLYSACCHARIDE EXPORT SYSTEM PROTEIN LPTA"/>
    <property type="match status" value="1"/>
</dbReference>
<keyword evidence="1" id="KW-0813">Transport</keyword>
<organism evidence="7 8">
    <name type="scientific">Dokdonella soli</name>
    <dbReference type="NCBI Taxonomy" id="529810"/>
    <lineage>
        <taxon>Bacteria</taxon>
        <taxon>Pseudomonadati</taxon>
        <taxon>Pseudomonadota</taxon>
        <taxon>Gammaproteobacteria</taxon>
        <taxon>Lysobacterales</taxon>
        <taxon>Rhodanobacteraceae</taxon>
        <taxon>Dokdonella</taxon>
    </lineage>
</organism>
<keyword evidence="3" id="KW-0574">Periplasm</keyword>
<dbReference type="PANTHER" id="PTHR36504">
    <property type="entry name" value="LIPOPOLYSACCHARIDE EXPORT SYSTEM PROTEIN LPTA"/>
    <property type="match status" value="1"/>
</dbReference>
<evidence type="ECO:0000256" key="2">
    <source>
        <dbReference type="ARBA" id="ARBA00022729"/>
    </source>
</evidence>
<dbReference type="InterPro" id="IPR052037">
    <property type="entry name" value="LPS_export_LptA"/>
</dbReference>
<keyword evidence="8" id="KW-1185">Reference proteome</keyword>
<keyword evidence="2 5" id="KW-0732">Signal</keyword>
<dbReference type="RefSeq" id="WP_343789572.1">
    <property type="nucleotide sequence ID" value="NZ_BAAAEU010000007.1"/>
</dbReference>
<sequence length="200" mass="21219">MRLLAFALAVTAASSAHARSSDREQAMDITADYQKTQLNTNNNQPGATHLKGNVRMVQGTMKVHGDEATMYQHPNNAKDAQGNDLSGGVQRVVIIGKPAHLEEQQDNNAGLVSADAEKIDYNADTGIAELTGDVKVVQQGRGEFHGAHMTYNTNTGEMESGDYTPAGRIHIITQPKPKSKPAKDAPAKADAKAAGTDGSL</sequence>
<evidence type="ECO:0000313" key="8">
    <source>
        <dbReference type="Proteomes" id="UP001501523"/>
    </source>
</evidence>
<dbReference type="Pfam" id="PF03968">
    <property type="entry name" value="LptD_N"/>
    <property type="match status" value="1"/>
</dbReference>
<dbReference type="NCBIfam" id="TIGR03002">
    <property type="entry name" value="outer_YhbN_LptA"/>
    <property type="match status" value="1"/>
</dbReference>
<dbReference type="EMBL" id="BAAAEU010000007">
    <property type="protein sequence ID" value="GAA0713603.1"/>
    <property type="molecule type" value="Genomic_DNA"/>
</dbReference>
<feature type="chain" id="PRO_5046104219" evidence="5">
    <location>
        <begin position="19"/>
        <end position="200"/>
    </location>
</feature>
<gene>
    <name evidence="7" type="primary">lptA</name>
    <name evidence="7" type="ORF">GCM10009105_17170</name>
</gene>
<dbReference type="Gene3D" id="2.60.450.10">
    <property type="entry name" value="Lipopolysaccharide (LPS) transport protein A like domain"/>
    <property type="match status" value="1"/>
</dbReference>
<evidence type="ECO:0000256" key="4">
    <source>
        <dbReference type="SAM" id="MobiDB-lite"/>
    </source>
</evidence>
<feature type="compositionally biased region" description="Basic and acidic residues" evidence="4">
    <location>
        <begin position="181"/>
        <end position="191"/>
    </location>
</feature>
<feature type="region of interest" description="Disordered" evidence="4">
    <location>
        <begin position="174"/>
        <end position="200"/>
    </location>
</feature>
<dbReference type="Proteomes" id="UP001501523">
    <property type="component" value="Unassembled WGS sequence"/>
</dbReference>
<evidence type="ECO:0000256" key="5">
    <source>
        <dbReference type="SAM" id="SignalP"/>
    </source>
</evidence>
<evidence type="ECO:0000256" key="3">
    <source>
        <dbReference type="ARBA" id="ARBA00022764"/>
    </source>
</evidence>
<name>A0ABN1II21_9GAMM</name>
<proteinExistence type="predicted"/>
<evidence type="ECO:0000313" key="7">
    <source>
        <dbReference type="EMBL" id="GAA0713603.1"/>
    </source>
</evidence>
<feature type="signal peptide" evidence="5">
    <location>
        <begin position="1"/>
        <end position="18"/>
    </location>
</feature>
<reference evidence="7 8" key="1">
    <citation type="journal article" date="2019" name="Int. J. Syst. Evol. Microbiol.">
        <title>The Global Catalogue of Microorganisms (GCM) 10K type strain sequencing project: providing services to taxonomists for standard genome sequencing and annotation.</title>
        <authorList>
            <consortium name="The Broad Institute Genomics Platform"/>
            <consortium name="The Broad Institute Genome Sequencing Center for Infectious Disease"/>
            <person name="Wu L."/>
            <person name="Ma J."/>
        </authorList>
    </citation>
    <scope>NUCLEOTIDE SEQUENCE [LARGE SCALE GENOMIC DNA]</scope>
    <source>
        <strain evidence="7 8">JCM 15421</strain>
    </source>
</reference>